<dbReference type="Proteomes" id="UP000228626">
    <property type="component" value="Unassembled WGS sequence"/>
</dbReference>
<dbReference type="SUPFAM" id="SSF53738">
    <property type="entry name" value="Phosphoglucomutase, first 3 domains"/>
    <property type="match status" value="1"/>
</dbReference>
<sequence>MVLNKYINFKRFYFASMHKEIISHINKILGRTFSIFESAGGTYCVGPIYEKEPQIILKIDNKSGSGDLCGLQPNTIKVGKSFVHTYKIPATEIVKQRQVILKIYNQTGSAPEEIAPALIYDKRDLSITPQIARQIFIAEMEEEFLKNASENNSDLSNSDSGPYAKLVKFFRDSPRKAFDFKLTAEDIINWNLASLDPAAKTWIKNYKALAPQAIAGIRETQDVKHLWNPNYTTNTLGILLTAWALAEIASRVENKNFSNLDLVTGGEVRYNTELSINLVSRLWAGLGITVHRPKKNIKTTVWAAAFITAIKSWGGGIYFTASHSGRNIFCGKLLSSDGSQFIVEQVMDMINNIEKKLLNVLATGQPLTLYFAADDDKNIREDIDNPEHDQFVDLMGYYADYLRKGVVTENLVKDAGLAAQNGLKIGYCLMHGCMGDNLPHLFDKFGFNKVIEYHNFQKDSYFGGIGVDDYNEVLWSAQKYAPLKNIVVEYVKKYVKSENFADKPIGYNIKGSINTKELCRLIAKKLPPDTPPELTIKLKVDADNYDNRLLFSQKKMTYLPIAGTNKVLIFYAAKFFDLSQDLSWLEVLKTTGFDYSLRDKPVGYIEMTTDPDGDRLVIFQVEENTAKNKKFLQNLGVTYMYMSEEKILAAYSPNQSFLMTMDYRQRQLVKSGLWEKYGWFIITTTLSASSWLEWAAGQRDRKFLIKYKGSNDWQEERGVPAISVPVGIKEIATIERKVEAFIKKNEDNGKDEDVLIHDIYGNHINLGRKPAALFIGEQSGAMMFGAGELIRSLNGARGFIAMHDKSAGEASVAVLGLIAELYNQKQSFLSKELARIYKKHSVKRKNDVLINNTLYDPTAPIREQKKQKELGAEMRDRNNAFYLSLAFAFADKIITLKDAKQILREAFPELDFSDLTNIIFVGDGTYFDFKSKFVEIRPSGTDAKIRGASCGQDKEEMTKFCDLMCKFDPQAANALINIYKKKLPAEYQNISKTLERLSKDYNKYLKRDLI</sequence>
<dbReference type="Gene3D" id="3.40.120.10">
    <property type="entry name" value="Alpha-D-Glucose-1,6-Bisphosphate, subunit A, domain 3"/>
    <property type="match status" value="1"/>
</dbReference>
<evidence type="ECO:0008006" key="3">
    <source>
        <dbReference type="Google" id="ProtNLM"/>
    </source>
</evidence>
<dbReference type="EMBL" id="PFAR01000053">
    <property type="protein sequence ID" value="PIR92776.1"/>
    <property type="molecule type" value="Genomic_DNA"/>
</dbReference>
<comment type="caution">
    <text evidence="1">The sequence shown here is derived from an EMBL/GenBank/DDBJ whole genome shotgun (WGS) entry which is preliminary data.</text>
</comment>
<dbReference type="AlphaFoldDB" id="A0A2H0V105"/>
<protein>
    <recommendedName>
        <fullName evidence="3">Alpha-D-phosphohexomutase alpha/beta/alpha domain-containing protein</fullName>
    </recommendedName>
</protein>
<gene>
    <name evidence="1" type="ORF">COT99_04395</name>
</gene>
<evidence type="ECO:0000313" key="1">
    <source>
        <dbReference type="EMBL" id="PIR92776.1"/>
    </source>
</evidence>
<dbReference type="InterPro" id="IPR016055">
    <property type="entry name" value="A-D-PHexomutase_a/b/a-I/II/III"/>
</dbReference>
<name>A0A2H0V105_9BACT</name>
<proteinExistence type="predicted"/>
<accession>A0A2H0V105</accession>
<organism evidence="1 2">
    <name type="scientific">Candidatus Falkowbacteria bacterium CG10_big_fil_rev_8_21_14_0_10_43_10</name>
    <dbReference type="NCBI Taxonomy" id="1974567"/>
    <lineage>
        <taxon>Bacteria</taxon>
        <taxon>Candidatus Falkowiibacteriota</taxon>
    </lineage>
</organism>
<dbReference type="GO" id="GO:0005975">
    <property type="term" value="P:carbohydrate metabolic process"/>
    <property type="evidence" value="ECO:0007669"/>
    <property type="project" value="InterPro"/>
</dbReference>
<reference evidence="2" key="1">
    <citation type="submission" date="2017-09" db="EMBL/GenBank/DDBJ databases">
        <title>Depth-based differentiation of microbial function through sediment-hosted aquifers and enrichment of novel symbionts in the deep terrestrial subsurface.</title>
        <authorList>
            <person name="Probst A.J."/>
            <person name="Ladd B."/>
            <person name="Jarett J.K."/>
            <person name="Geller-Mcgrath D.E."/>
            <person name="Sieber C.M.K."/>
            <person name="Emerson J.B."/>
            <person name="Anantharaman K."/>
            <person name="Thomas B.C."/>
            <person name="Malmstrom R."/>
            <person name="Stieglmeier M."/>
            <person name="Klingl A."/>
            <person name="Woyke T."/>
            <person name="Ryan C.M."/>
            <person name="Banfield J.F."/>
        </authorList>
    </citation>
    <scope>NUCLEOTIDE SEQUENCE [LARGE SCALE GENOMIC DNA]</scope>
</reference>
<evidence type="ECO:0000313" key="2">
    <source>
        <dbReference type="Proteomes" id="UP000228626"/>
    </source>
</evidence>
<dbReference type="GO" id="GO:0016868">
    <property type="term" value="F:intramolecular phosphotransferase activity"/>
    <property type="evidence" value="ECO:0007669"/>
    <property type="project" value="InterPro"/>
</dbReference>